<dbReference type="eggNOG" id="COG3403">
    <property type="taxonomic scope" value="Bacteria"/>
</dbReference>
<dbReference type="EMBL" id="JOTP01000007">
    <property type="protein sequence ID" value="KEP26807.1"/>
    <property type="molecule type" value="Genomic_DNA"/>
</dbReference>
<dbReference type="AlphaFoldDB" id="A0A081LC31"/>
<dbReference type="PANTHER" id="PTHR40045">
    <property type="entry name" value="YCGG FAMILY PROTEIN"/>
    <property type="match status" value="1"/>
</dbReference>
<reference evidence="1 2" key="1">
    <citation type="submission" date="2012-09" db="EMBL/GenBank/DDBJ databases">
        <title>Genome Sequence of Bacillus sp. DW5-4.</title>
        <authorList>
            <person name="Lai Q."/>
            <person name="Liu Y."/>
            <person name="Shao Z."/>
        </authorList>
    </citation>
    <scope>NUCLEOTIDE SEQUENCE [LARGE SCALE GENOMIC DNA]</scope>
    <source>
        <strain evidence="1 2">DW5-4</strain>
    </source>
</reference>
<gene>
    <name evidence="1" type="ORF">BA70_18155</name>
</gene>
<dbReference type="InterPro" id="IPR014988">
    <property type="entry name" value="Uncharacterised_YqcI/YcgG"/>
</dbReference>
<name>A0A081LC31_9BACI</name>
<sequence length="252" mass="29719">MAQLYAKSCLDQNLRSLEEWKQDAFTQFGEMVGDEADTFPCVPGRQGFFLDHLRYGFVGDPRGEEAVNELAELLRAYQSCSRQTGQYASFICFFETPQDLEESSIEEFEDQFWSLVQRLHQKDEMKWPDDIPADPEHHEWEFCFHGEPYFILCATPAHKLRKSRHFPYVMMAFQPRWVFEKMNGSTTFGQKMSKLVRKRLKAYDQVDVHPALKWYGDQKNLEWKQYFLSDDEAEKPDSAKCPFTALKNMMKL</sequence>
<dbReference type="Proteomes" id="UP000028091">
    <property type="component" value="Unassembled WGS sequence"/>
</dbReference>
<comment type="caution">
    <text evidence="1">The sequence shown here is derived from an EMBL/GenBank/DDBJ whole genome shotgun (WGS) entry which is preliminary data.</text>
</comment>
<protein>
    <recommendedName>
        <fullName evidence="3">YqcI/YcgG family protein</fullName>
    </recommendedName>
</protein>
<dbReference type="OrthoDB" id="112290at2"/>
<evidence type="ECO:0000313" key="2">
    <source>
        <dbReference type="Proteomes" id="UP000028091"/>
    </source>
</evidence>
<dbReference type="Pfam" id="PF08892">
    <property type="entry name" value="YqcI_YcgG"/>
    <property type="match status" value="1"/>
</dbReference>
<evidence type="ECO:0008006" key="3">
    <source>
        <dbReference type="Google" id="ProtNLM"/>
    </source>
</evidence>
<organism evidence="1 2">
    <name type="scientific">Bacillus zhangzhouensis</name>
    <dbReference type="NCBI Taxonomy" id="1178540"/>
    <lineage>
        <taxon>Bacteria</taxon>
        <taxon>Bacillati</taxon>
        <taxon>Bacillota</taxon>
        <taxon>Bacilli</taxon>
        <taxon>Bacillales</taxon>
        <taxon>Bacillaceae</taxon>
        <taxon>Bacillus</taxon>
    </lineage>
</organism>
<proteinExistence type="predicted"/>
<dbReference type="PANTHER" id="PTHR40045:SF1">
    <property type="entry name" value="YQCI_YCGG FAMILY PROTEIN"/>
    <property type="match status" value="1"/>
</dbReference>
<accession>A0A081LC31</accession>
<evidence type="ECO:0000313" key="1">
    <source>
        <dbReference type="EMBL" id="KEP26807.1"/>
    </source>
</evidence>
<dbReference type="RefSeq" id="WP_034320644.1">
    <property type="nucleotide sequence ID" value="NZ_JOTP01000007.1"/>
</dbReference>
<keyword evidence="2" id="KW-1185">Reference proteome</keyword>